<gene>
    <name evidence="4" type="ORF">LCGC14_0084080</name>
</gene>
<dbReference type="AlphaFoldDB" id="A0A0F9VHH3"/>
<name>A0A0F9VHH3_9ZZZZ</name>
<evidence type="ECO:0000256" key="1">
    <source>
        <dbReference type="ARBA" id="ARBA00022679"/>
    </source>
</evidence>
<protein>
    <recommendedName>
        <fullName evidence="3">N-acetyltransferase domain-containing protein</fullName>
    </recommendedName>
</protein>
<dbReference type="PANTHER" id="PTHR43877:SF5">
    <property type="entry name" value="BLL8307 PROTEIN"/>
    <property type="match status" value="1"/>
</dbReference>
<organism evidence="4">
    <name type="scientific">marine sediment metagenome</name>
    <dbReference type="NCBI Taxonomy" id="412755"/>
    <lineage>
        <taxon>unclassified sequences</taxon>
        <taxon>metagenomes</taxon>
        <taxon>ecological metagenomes</taxon>
    </lineage>
</organism>
<dbReference type="PROSITE" id="PS51186">
    <property type="entry name" value="GNAT"/>
    <property type="match status" value="1"/>
</dbReference>
<feature type="domain" description="N-acetyltransferase" evidence="3">
    <location>
        <begin position="3"/>
        <end position="155"/>
    </location>
</feature>
<evidence type="ECO:0000256" key="2">
    <source>
        <dbReference type="ARBA" id="ARBA00023315"/>
    </source>
</evidence>
<evidence type="ECO:0000313" key="4">
    <source>
        <dbReference type="EMBL" id="KKO04581.1"/>
    </source>
</evidence>
<dbReference type="GO" id="GO:0016747">
    <property type="term" value="F:acyltransferase activity, transferring groups other than amino-acyl groups"/>
    <property type="evidence" value="ECO:0007669"/>
    <property type="project" value="InterPro"/>
</dbReference>
<dbReference type="InterPro" id="IPR050832">
    <property type="entry name" value="Bact_Acetyltransf"/>
</dbReference>
<dbReference type="Pfam" id="PF00583">
    <property type="entry name" value="Acetyltransf_1"/>
    <property type="match status" value="1"/>
</dbReference>
<dbReference type="InterPro" id="IPR016181">
    <property type="entry name" value="Acyl_CoA_acyltransferase"/>
</dbReference>
<reference evidence="4" key="1">
    <citation type="journal article" date="2015" name="Nature">
        <title>Complex archaea that bridge the gap between prokaryotes and eukaryotes.</title>
        <authorList>
            <person name="Spang A."/>
            <person name="Saw J.H."/>
            <person name="Jorgensen S.L."/>
            <person name="Zaremba-Niedzwiedzka K."/>
            <person name="Martijn J."/>
            <person name="Lind A.E."/>
            <person name="van Eijk R."/>
            <person name="Schleper C."/>
            <person name="Guy L."/>
            <person name="Ettema T.J."/>
        </authorList>
    </citation>
    <scope>NUCLEOTIDE SEQUENCE</scope>
</reference>
<keyword evidence="2" id="KW-0012">Acyltransferase</keyword>
<dbReference type="SUPFAM" id="SSF55729">
    <property type="entry name" value="Acyl-CoA N-acyltransferases (Nat)"/>
    <property type="match status" value="1"/>
</dbReference>
<keyword evidence="1" id="KW-0808">Transferase</keyword>
<sequence length="155" mass="16713">MAVTIAVESPLQDDLRTLVASLNGYLQPLSPPEFQFQLTAEQMADTDTTVFVVRDGTGEAVGIGALKVHDATLGEIKRMFTTPAVRGTGAGWKILRAIEAKAHDLGLARLVLETGSTAGFEPAWALYERSGFTPCGPVLDYPDSAYNCFYEKTLT</sequence>
<proteinExistence type="predicted"/>
<dbReference type="PANTHER" id="PTHR43877">
    <property type="entry name" value="AMINOALKYLPHOSPHONATE N-ACETYLTRANSFERASE-RELATED-RELATED"/>
    <property type="match status" value="1"/>
</dbReference>
<evidence type="ECO:0000259" key="3">
    <source>
        <dbReference type="PROSITE" id="PS51186"/>
    </source>
</evidence>
<dbReference type="EMBL" id="LAZR01000022">
    <property type="protein sequence ID" value="KKO04581.1"/>
    <property type="molecule type" value="Genomic_DNA"/>
</dbReference>
<accession>A0A0F9VHH3</accession>
<comment type="caution">
    <text evidence="4">The sequence shown here is derived from an EMBL/GenBank/DDBJ whole genome shotgun (WGS) entry which is preliminary data.</text>
</comment>
<dbReference type="Gene3D" id="3.40.630.30">
    <property type="match status" value="1"/>
</dbReference>
<dbReference type="InterPro" id="IPR000182">
    <property type="entry name" value="GNAT_dom"/>
</dbReference>